<dbReference type="HOGENOM" id="CLU_029136_0_0_1"/>
<proteinExistence type="predicted"/>
<dbReference type="AlphaFoldDB" id="B0DM09"/>
<dbReference type="EMBL" id="DS547118">
    <property type="protein sequence ID" value="EDR04391.1"/>
    <property type="molecule type" value="Genomic_DNA"/>
</dbReference>
<dbReference type="InParanoid" id="B0DM09"/>
<protein>
    <submittedName>
        <fullName evidence="2">Predicted protein</fullName>
    </submittedName>
</protein>
<accession>B0DM09</accession>
<dbReference type="KEGG" id="lbc:LACBIDRAFT_304622"/>
<evidence type="ECO:0000313" key="2">
    <source>
        <dbReference type="EMBL" id="EDR04391.1"/>
    </source>
</evidence>
<dbReference type="OrthoDB" id="3247165at2759"/>
<sequence length="635" mass="71773">MSIITAWNSQKDRINEIGSNRFAHDTGQSLEHFYSIDKLSNSASPTGKTGCLGNIAIGLQSVLWDASPCTSEHIPGKLSICLGMPVMVRINDATELCITKGQEAVVVGWNDFIRDHGKKVLETLFVKLVNPPRNVELPGLPLNVVPMSRTSSTVKALLPNDHMVTLTRQQVMVLPNFSMTDYAAQGKTRPLNIVELNNCKTTQSYYTCLSRSASADGTIIVQGFDTRKITKGISGFLRQEFRELFLLDEVTTMRYHGTLPEGIFGDLRNPTVRAYQLWKRIKKKEQLPCIAALRWGPTDQEIKDIQKDGTWDLKINAQTAISNYIPDPSKIKPKTNTSSTEKAKKKTNTTTQSEMTITNYSPVGPIWDAISYSCTYDAPFAILYNMWKENKRAHMIKLSSLSVYMKTVVQGFAAYENSTCSLEVTRDITRQLLYKYDNDSYPKGHVFTDIQQLIKEIVGHPSMFTSPVTCPDCNYKTTQMFGNIREFTALEGLELQQTQHRCLSEALQICLNGWRRCPKCFRRSHEVMLRLPDILPYAPHLLVVQLHQEDLIIDTKFKLFCDNRSLTFTLHGVIYAGNYHFNSRIITSDGKIWFHDGQNGARAFPVSHIHSQPSDTWLNTCNDKHASFAIYSLIG</sequence>
<evidence type="ECO:0000313" key="3">
    <source>
        <dbReference type="Proteomes" id="UP000001194"/>
    </source>
</evidence>
<dbReference type="GeneID" id="6080618"/>
<organism evidence="3">
    <name type="scientific">Laccaria bicolor (strain S238N-H82 / ATCC MYA-4686)</name>
    <name type="common">Bicoloured deceiver</name>
    <name type="synonym">Laccaria laccata var. bicolor</name>
    <dbReference type="NCBI Taxonomy" id="486041"/>
    <lineage>
        <taxon>Eukaryota</taxon>
        <taxon>Fungi</taxon>
        <taxon>Dikarya</taxon>
        <taxon>Basidiomycota</taxon>
        <taxon>Agaricomycotina</taxon>
        <taxon>Agaricomycetes</taxon>
        <taxon>Agaricomycetidae</taxon>
        <taxon>Agaricales</taxon>
        <taxon>Agaricineae</taxon>
        <taxon>Hydnangiaceae</taxon>
        <taxon>Laccaria</taxon>
    </lineage>
</organism>
<feature type="region of interest" description="Disordered" evidence="1">
    <location>
        <begin position="326"/>
        <end position="350"/>
    </location>
</feature>
<dbReference type="RefSeq" id="XP_001884910.1">
    <property type="nucleotide sequence ID" value="XM_001884875.1"/>
</dbReference>
<gene>
    <name evidence="2" type="ORF">LACBIDRAFT_304622</name>
</gene>
<evidence type="ECO:0000256" key="1">
    <source>
        <dbReference type="SAM" id="MobiDB-lite"/>
    </source>
</evidence>
<dbReference type="Proteomes" id="UP000001194">
    <property type="component" value="Unassembled WGS sequence"/>
</dbReference>
<reference evidence="2 3" key="1">
    <citation type="journal article" date="2008" name="Nature">
        <title>The genome of Laccaria bicolor provides insights into mycorrhizal symbiosis.</title>
        <authorList>
            <person name="Martin F."/>
            <person name="Aerts A."/>
            <person name="Ahren D."/>
            <person name="Brun A."/>
            <person name="Danchin E.G.J."/>
            <person name="Duchaussoy F."/>
            <person name="Gibon J."/>
            <person name="Kohler A."/>
            <person name="Lindquist E."/>
            <person name="Pereda V."/>
            <person name="Salamov A."/>
            <person name="Shapiro H.J."/>
            <person name="Wuyts J."/>
            <person name="Blaudez D."/>
            <person name="Buee M."/>
            <person name="Brokstein P."/>
            <person name="Canbaeck B."/>
            <person name="Cohen D."/>
            <person name="Courty P.E."/>
            <person name="Coutinho P.M."/>
            <person name="Delaruelle C."/>
            <person name="Detter J.C."/>
            <person name="Deveau A."/>
            <person name="DiFazio S."/>
            <person name="Duplessis S."/>
            <person name="Fraissinet-Tachet L."/>
            <person name="Lucic E."/>
            <person name="Frey-Klett P."/>
            <person name="Fourrey C."/>
            <person name="Feussner I."/>
            <person name="Gay G."/>
            <person name="Grimwood J."/>
            <person name="Hoegger P.J."/>
            <person name="Jain P."/>
            <person name="Kilaru S."/>
            <person name="Labbe J."/>
            <person name="Lin Y.C."/>
            <person name="Legue V."/>
            <person name="Le Tacon F."/>
            <person name="Marmeisse R."/>
            <person name="Melayah D."/>
            <person name="Montanini B."/>
            <person name="Muratet M."/>
            <person name="Nehls U."/>
            <person name="Niculita-Hirzel H."/>
            <person name="Oudot-Le Secq M.P."/>
            <person name="Peter M."/>
            <person name="Quesneville H."/>
            <person name="Rajashekar B."/>
            <person name="Reich M."/>
            <person name="Rouhier N."/>
            <person name="Schmutz J."/>
            <person name="Yin T."/>
            <person name="Chalot M."/>
            <person name="Henrissat B."/>
            <person name="Kuees U."/>
            <person name="Lucas S."/>
            <person name="Van de Peer Y."/>
            <person name="Podila G.K."/>
            <person name="Polle A."/>
            <person name="Pukkila P.J."/>
            <person name="Richardson P.M."/>
            <person name="Rouze P."/>
            <person name="Sanders I.R."/>
            <person name="Stajich J.E."/>
            <person name="Tunlid A."/>
            <person name="Tuskan G."/>
            <person name="Grigoriev I.V."/>
        </authorList>
    </citation>
    <scope>NUCLEOTIDE SEQUENCE [LARGE SCALE GENOMIC DNA]</scope>
    <source>
        <strain evidence="3">S238N-H82 / ATCC MYA-4686</strain>
    </source>
</reference>
<name>B0DM09_LACBS</name>
<keyword evidence="3" id="KW-1185">Reference proteome</keyword>